<sequence length="1287" mass="137480">MKVKLLSGVISLCIFNASAGVMNENIDVQDYRDFAENLGKYQPGANNVQVFNLDGTPAGILPFSLPDFASASTAGYATVIGANYVTSVTHLGWFENATFGANAKYSTQYEVINYNNDPNADFNVDRLNKVITEVAPVEIVKPSDVYESKNNGRYVYFTRVGAGYQYQIDAAGQTLNQLTKYSYMWKSAGTLNPQTISQNQIYWVNNNTASPLDIAANQGDSGSPILVYDNVDKKWKMYGVTTSGTGVENRAPHTLGTYGLGLPTDFISSIVNNYTDPDVIDIAAQGDIHWTGTGASGDIIQGNSGWQWHGINTRLPGQFILTPEDIMAGNIGTDVRNPQLDASKDLRFNGDGGLIVLDATINQGAGKLQFSNDYRVISADGQNNTWMGGGIEIDAGKRVDWEVNGVAGDSLHKIGAGTLYVNAFGDNPGELNIGDGTAVLAQQDDGAGHHRAFSSVTLVSGRPTVQLQGDDQIDPAHIYFGYRGGKLDLNGYDMRFTTINHSDSGATIINANPDDSSTLTLANTKSETFIGRLGTPDTAQGLNVILASAKSTDNYSLTGGGWLNNLTVSNGTLSLGGRMTPHAGGATFSNDWIDETFQISTLNLNEGGLLQLTEHGTLDSDITLGDRSTLQMHSRSKLEGHVLLGDEAILSVKAGDASDKSTSGTADVTIAATLEGAGSLSKDGRANLYMYGDNTFTGGTTVKNGALVLEGSLASTLTMETGTTFAGNANIADLVVKDDVIIAPYYADSGPSGYSAAPVSASTIHINGNLTTGSSDVVELRAQLTSGALQYDRLLINGDVISDDKPILVSVTPSGEGIFTDSNNNGSADNQEGISLIQVGGNAGKSSFALAGEYVARGAYAYTLYAFAPGRSAADERAVTGSGGQYWDYRLQNRMLSENENTSPTTDPIPEPDDGGDVTPVPEPDDGGDVTPVSEPDDGGDVTPVPEPDDGGNITPEPEPEHHSDSQYSRAAVTPQVPSYLSLPSALFSYSSRLNSSFQNQVSLLDDKKMNIFFQYLNGEDTYHSSLSFKDYGYDYKQKQEGWLFGGKVLQLQSDSQSFDVSLGLSRADLDITPDAADGDSKTHYTTWGLSGLSVYKQKNGLLAEFGLNAAKYNGEVSTDLRGGDVADINAKSFGATLDVGYQFTLGQHQLTPVIGAGVQYLKVDNFTDIDDAKVKYDNMTRPLGSIGLRYRYDWDSLNTGKWAVVASTRLIKDFSHHSDVHIGDLHSNDVSRFSTDVTGSAAQLNIGVVNTLIPNVSLSVGGEYQKRLEEEGIDYWQIVTGVRISF</sequence>
<evidence type="ECO:0000256" key="7">
    <source>
        <dbReference type="ARBA" id="ARBA00022670"/>
    </source>
</evidence>
<evidence type="ECO:0000256" key="2">
    <source>
        <dbReference type="ARBA" id="ARBA00004418"/>
    </source>
</evidence>
<dbReference type="SUPFAM" id="SSF51126">
    <property type="entry name" value="Pectin lyase-like"/>
    <property type="match status" value="1"/>
</dbReference>
<feature type="chain" id="PRO_5026947905" evidence="18">
    <location>
        <begin position="20"/>
        <end position="1287"/>
    </location>
</feature>
<evidence type="ECO:0000256" key="4">
    <source>
        <dbReference type="ARBA" id="ARBA00004613"/>
    </source>
</evidence>
<keyword evidence="14" id="KW-0472">Membrane</keyword>
<dbReference type="InterPro" id="IPR005546">
    <property type="entry name" value="Autotransporte_beta"/>
</dbReference>
<evidence type="ECO:0000256" key="15">
    <source>
        <dbReference type="ARBA" id="ARBA00023145"/>
    </source>
</evidence>
<keyword evidence="13" id="KW-0843">Virulence</keyword>
<keyword evidence="11" id="KW-0378">Hydrolase</keyword>
<evidence type="ECO:0000256" key="14">
    <source>
        <dbReference type="ARBA" id="ARBA00023136"/>
    </source>
</evidence>
<feature type="region of interest" description="Disordered" evidence="17">
    <location>
        <begin position="898"/>
        <end position="971"/>
    </location>
</feature>
<evidence type="ECO:0000256" key="9">
    <source>
        <dbReference type="ARBA" id="ARBA00022729"/>
    </source>
</evidence>
<evidence type="ECO:0000256" key="6">
    <source>
        <dbReference type="ARBA" id="ARBA00022525"/>
    </source>
</evidence>
<proteinExistence type="predicted"/>
<dbReference type="InterPro" id="IPR013425">
    <property type="entry name" value="Autotrns_rpt"/>
</dbReference>
<dbReference type="PRINTS" id="PR00921">
    <property type="entry name" value="IGASERPTASE"/>
</dbReference>
<keyword evidence="6" id="KW-0964">Secreted</keyword>
<dbReference type="Gene3D" id="2.160.20.20">
    <property type="match status" value="1"/>
</dbReference>
<evidence type="ECO:0000256" key="18">
    <source>
        <dbReference type="SAM" id="SignalP"/>
    </source>
</evidence>
<dbReference type="InterPro" id="IPR057393">
    <property type="entry name" value="PIC_HAP1_IgA0_b-sol2"/>
</dbReference>
<dbReference type="EMBL" id="JAADJS010000005">
    <property type="protein sequence ID" value="NGX89228.1"/>
    <property type="molecule type" value="Genomic_DNA"/>
</dbReference>
<dbReference type="GO" id="GO:0009986">
    <property type="term" value="C:cell surface"/>
    <property type="evidence" value="ECO:0007669"/>
    <property type="project" value="UniProtKB-SubCell"/>
</dbReference>
<dbReference type="Gene3D" id="2.40.10.120">
    <property type="match status" value="1"/>
</dbReference>
<name>A0A6M2B7W8_9GAMM</name>
<evidence type="ECO:0000256" key="8">
    <source>
        <dbReference type="ARBA" id="ARBA00022692"/>
    </source>
</evidence>
<keyword evidence="15" id="KW-0865">Zymogen</keyword>
<keyword evidence="5" id="KW-1134">Transmembrane beta strand</keyword>
<evidence type="ECO:0000259" key="19">
    <source>
        <dbReference type="PROSITE" id="PS51208"/>
    </source>
</evidence>
<evidence type="ECO:0000256" key="11">
    <source>
        <dbReference type="ARBA" id="ARBA00022801"/>
    </source>
</evidence>
<evidence type="ECO:0000259" key="20">
    <source>
        <dbReference type="PROSITE" id="PS51691"/>
    </source>
</evidence>
<organism evidence="21 22">
    <name type="scientific">Rahnella contaminans</name>
    <dbReference type="NCBI Taxonomy" id="2703882"/>
    <lineage>
        <taxon>Bacteria</taxon>
        <taxon>Pseudomonadati</taxon>
        <taxon>Pseudomonadota</taxon>
        <taxon>Gammaproteobacteria</taxon>
        <taxon>Enterobacterales</taxon>
        <taxon>Yersiniaceae</taxon>
        <taxon>Rahnella</taxon>
    </lineage>
</organism>
<dbReference type="InterPro" id="IPR012332">
    <property type="entry name" value="Autotransporter_pectin_lyase_C"/>
</dbReference>
<keyword evidence="16" id="KW-0998">Cell outer membrane</keyword>
<dbReference type="InterPro" id="IPR011050">
    <property type="entry name" value="Pectin_lyase_fold/virulence"/>
</dbReference>
<dbReference type="GO" id="GO:0042597">
    <property type="term" value="C:periplasmic space"/>
    <property type="evidence" value="ECO:0007669"/>
    <property type="project" value="UniProtKB-SubCell"/>
</dbReference>
<dbReference type="PROSITE" id="PS51208">
    <property type="entry name" value="AUTOTRANSPORTER"/>
    <property type="match status" value="1"/>
</dbReference>
<feature type="domain" description="Peptidase S6" evidence="20">
    <location>
        <begin position="20"/>
        <end position="269"/>
    </location>
</feature>
<keyword evidence="10" id="KW-0574">Periplasm</keyword>
<dbReference type="NCBIfam" id="TIGR02601">
    <property type="entry name" value="autotrns_rpt"/>
    <property type="match status" value="1"/>
</dbReference>
<comment type="subcellular location">
    <subcellularLocation>
        <location evidence="3">Cell outer membrane</location>
        <topology evidence="3">Multi-pass membrane protein</topology>
    </subcellularLocation>
    <subcellularLocation>
        <location evidence="1">Cell surface</location>
    </subcellularLocation>
    <subcellularLocation>
        <location evidence="2">Periplasm</location>
    </subcellularLocation>
    <subcellularLocation>
        <location evidence="4">Secreted</location>
    </subcellularLocation>
</comment>
<dbReference type="NCBIfam" id="TIGR01414">
    <property type="entry name" value="autotrans_barl"/>
    <property type="match status" value="1"/>
</dbReference>
<keyword evidence="12" id="KW-0720">Serine protease</keyword>
<dbReference type="InterPro" id="IPR009003">
    <property type="entry name" value="Peptidase_S1_PA"/>
</dbReference>
<dbReference type="InterPro" id="IPR000710">
    <property type="entry name" value="Peptidase_S6"/>
</dbReference>
<evidence type="ECO:0000313" key="22">
    <source>
        <dbReference type="Proteomes" id="UP000476696"/>
    </source>
</evidence>
<evidence type="ECO:0000256" key="17">
    <source>
        <dbReference type="SAM" id="MobiDB-lite"/>
    </source>
</evidence>
<feature type="signal peptide" evidence="18">
    <location>
        <begin position="1"/>
        <end position="19"/>
    </location>
</feature>
<dbReference type="PROSITE" id="PS51691">
    <property type="entry name" value="PEPTIDASE_S6"/>
    <property type="match status" value="1"/>
</dbReference>
<evidence type="ECO:0000256" key="12">
    <source>
        <dbReference type="ARBA" id="ARBA00022825"/>
    </source>
</evidence>
<dbReference type="SUPFAM" id="SSF50494">
    <property type="entry name" value="Trypsin-like serine proteases"/>
    <property type="match status" value="2"/>
</dbReference>
<reference evidence="21 22" key="2">
    <citation type="submission" date="2020-03" db="EMBL/GenBank/DDBJ databases">
        <title>Rahnella aceri sp. nov., isoated from traditional Jeju Makgeolli.</title>
        <authorList>
            <person name="Kim I.S."/>
            <person name="Jeon D."/>
        </authorList>
    </citation>
    <scope>NUCLEOTIDE SEQUENCE [LARGE SCALE GENOMIC DNA]</scope>
    <source>
        <strain evidence="21 22">Lac-M11</strain>
    </source>
</reference>
<feature type="domain" description="Autotransporter" evidence="19">
    <location>
        <begin position="1005"/>
        <end position="1287"/>
    </location>
</feature>
<dbReference type="InterPro" id="IPR006315">
    <property type="entry name" value="OM_autotransptr_brl_dom"/>
</dbReference>
<dbReference type="GO" id="GO:0005576">
    <property type="term" value="C:extracellular region"/>
    <property type="evidence" value="ECO:0007669"/>
    <property type="project" value="UniProtKB-SubCell"/>
</dbReference>
<evidence type="ECO:0000256" key="16">
    <source>
        <dbReference type="ARBA" id="ARBA00023237"/>
    </source>
</evidence>
<evidence type="ECO:0000256" key="3">
    <source>
        <dbReference type="ARBA" id="ARBA00004571"/>
    </source>
</evidence>
<keyword evidence="8" id="KW-0812">Transmembrane</keyword>
<keyword evidence="7" id="KW-0645">Protease</keyword>
<accession>A0A6M2B7W8</accession>
<dbReference type="GO" id="GO:0009279">
    <property type="term" value="C:cell outer membrane"/>
    <property type="evidence" value="ECO:0007669"/>
    <property type="project" value="UniProtKB-SubCell"/>
</dbReference>
<dbReference type="GO" id="GO:0006508">
    <property type="term" value="P:proteolysis"/>
    <property type="evidence" value="ECO:0007669"/>
    <property type="project" value="UniProtKB-KW"/>
</dbReference>
<dbReference type="Pfam" id="PF24078">
    <property type="entry name" value="Beta-sol_PIC_HAP1_IgA0_2nd"/>
    <property type="match status" value="1"/>
</dbReference>
<evidence type="ECO:0000256" key="13">
    <source>
        <dbReference type="ARBA" id="ARBA00023026"/>
    </source>
</evidence>
<dbReference type="Pfam" id="PF02395">
    <property type="entry name" value="Peptidase_S6"/>
    <property type="match status" value="1"/>
</dbReference>
<dbReference type="InterPro" id="IPR030396">
    <property type="entry name" value="Peptidase_S6_dom"/>
</dbReference>
<dbReference type="InterPro" id="IPR036709">
    <property type="entry name" value="Autotransporte_beta_dom_sf"/>
</dbReference>
<protein>
    <submittedName>
        <fullName evidence="21">Autotransporter outer membrane beta-barrel domain-containing protein</fullName>
    </submittedName>
</protein>
<dbReference type="Proteomes" id="UP000476696">
    <property type="component" value="Unassembled WGS sequence"/>
</dbReference>
<comment type="caution">
    <text evidence="21">The sequence shown here is derived from an EMBL/GenBank/DDBJ whole genome shotgun (WGS) entry which is preliminary data.</text>
</comment>
<dbReference type="GO" id="GO:0004252">
    <property type="term" value="F:serine-type endopeptidase activity"/>
    <property type="evidence" value="ECO:0007669"/>
    <property type="project" value="InterPro"/>
</dbReference>
<keyword evidence="22" id="KW-1185">Reference proteome</keyword>
<dbReference type="Gene3D" id="2.40.128.130">
    <property type="entry name" value="Autotransporter beta-domain"/>
    <property type="match status" value="1"/>
</dbReference>
<reference evidence="21 22" key="1">
    <citation type="submission" date="2020-01" db="EMBL/GenBank/DDBJ databases">
        <authorList>
            <person name="Lee S.D."/>
        </authorList>
    </citation>
    <scope>NUCLEOTIDE SEQUENCE [LARGE SCALE GENOMIC DNA]</scope>
    <source>
        <strain evidence="21 22">Lac-M11</strain>
    </source>
</reference>
<evidence type="ECO:0000313" key="21">
    <source>
        <dbReference type="EMBL" id="NGX89228.1"/>
    </source>
</evidence>
<evidence type="ECO:0000256" key="5">
    <source>
        <dbReference type="ARBA" id="ARBA00022452"/>
    </source>
</evidence>
<dbReference type="SUPFAM" id="SSF103515">
    <property type="entry name" value="Autotransporter"/>
    <property type="match status" value="1"/>
</dbReference>
<evidence type="ECO:0000256" key="1">
    <source>
        <dbReference type="ARBA" id="ARBA00004241"/>
    </source>
</evidence>
<keyword evidence="9 18" id="KW-0732">Signal</keyword>
<evidence type="ECO:0000256" key="10">
    <source>
        <dbReference type="ARBA" id="ARBA00022764"/>
    </source>
</evidence>
<dbReference type="SMART" id="SM00869">
    <property type="entry name" value="Autotransporter"/>
    <property type="match status" value="1"/>
</dbReference>
<gene>
    <name evidence="21" type="ORF">GW579_19280</name>
</gene>